<feature type="compositionally biased region" description="Acidic residues" evidence="6">
    <location>
        <begin position="604"/>
        <end position="617"/>
    </location>
</feature>
<dbReference type="PANTHER" id="PTHR24276:SF98">
    <property type="entry name" value="FI18310P1-RELATED"/>
    <property type="match status" value="1"/>
</dbReference>
<dbReference type="GO" id="GO:0006508">
    <property type="term" value="P:proteolysis"/>
    <property type="evidence" value="ECO:0007669"/>
    <property type="project" value="UniProtKB-KW"/>
</dbReference>
<name>A0A1Z5JJ99_FISSO</name>
<dbReference type="EMBL" id="BDSP01000074">
    <property type="protein sequence ID" value="GAX13922.1"/>
    <property type="molecule type" value="Genomic_DNA"/>
</dbReference>
<keyword evidence="5" id="KW-0645">Protease</keyword>
<gene>
    <name evidence="9" type="ORF">FisN_5Lh177</name>
</gene>
<dbReference type="GO" id="GO:0004252">
    <property type="term" value="F:serine-type endopeptidase activity"/>
    <property type="evidence" value="ECO:0007669"/>
    <property type="project" value="UniProtKB-EC"/>
</dbReference>
<dbReference type="InterPro" id="IPR001254">
    <property type="entry name" value="Trypsin_dom"/>
</dbReference>
<evidence type="ECO:0000259" key="8">
    <source>
        <dbReference type="PROSITE" id="PS50240"/>
    </source>
</evidence>
<comment type="caution">
    <text evidence="9">The sequence shown here is derived from an EMBL/GenBank/DDBJ whole genome shotgun (WGS) entry which is preliminary data.</text>
</comment>
<dbReference type="PROSITE" id="PS50240">
    <property type="entry name" value="TRYPSIN_DOM"/>
    <property type="match status" value="1"/>
</dbReference>
<keyword evidence="5" id="KW-0720">Serine protease</keyword>
<dbReference type="PANTHER" id="PTHR24276">
    <property type="entry name" value="POLYSERASE-RELATED"/>
    <property type="match status" value="1"/>
</dbReference>
<dbReference type="PROSITE" id="PS00135">
    <property type="entry name" value="TRYPSIN_SER"/>
    <property type="match status" value="1"/>
</dbReference>
<evidence type="ECO:0000256" key="2">
    <source>
        <dbReference type="ARBA" id="ARBA00023026"/>
    </source>
</evidence>
<dbReference type="InterPro" id="IPR001314">
    <property type="entry name" value="Peptidase_S1A"/>
</dbReference>
<dbReference type="SUPFAM" id="SSF50494">
    <property type="entry name" value="Trypsin-like serine proteases"/>
    <property type="match status" value="1"/>
</dbReference>
<dbReference type="PRINTS" id="PR00722">
    <property type="entry name" value="CHYMOTRYPSIN"/>
</dbReference>
<dbReference type="EC" id="3.4.21.4" evidence="9"/>
<dbReference type="OrthoDB" id="46524at2759"/>
<proteinExistence type="inferred from homology"/>
<dbReference type="FunFam" id="2.40.10.10:FF:000002">
    <property type="entry name" value="Transmembrane protease serine"/>
    <property type="match status" value="1"/>
</dbReference>
<keyword evidence="4" id="KW-0325">Glycoprotein</keyword>
<feature type="region of interest" description="Disordered" evidence="6">
    <location>
        <begin position="290"/>
        <end position="745"/>
    </location>
</feature>
<feature type="chain" id="PRO_5012916024" evidence="7">
    <location>
        <begin position="33"/>
        <end position="745"/>
    </location>
</feature>
<dbReference type="Gene3D" id="2.40.10.10">
    <property type="entry name" value="Trypsin-like serine proteases"/>
    <property type="match status" value="1"/>
</dbReference>
<evidence type="ECO:0000256" key="5">
    <source>
        <dbReference type="RuleBase" id="RU363034"/>
    </source>
</evidence>
<feature type="compositionally biased region" description="Acidic residues" evidence="6">
    <location>
        <begin position="581"/>
        <end position="595"/>
    </location>
</feature>
<dbReference type="InParanoid" id="A0A1Z5JJ99"/>
<evidence type="ECO:0000313" key="9">
    <source>
        <dbReference type="EMBL" id="GAX13922.1"/>
    </source>
</evidence>
<dbReference type="PROSITE" id="PS00134">
    <property type="entry name" value="TRYPSIN_HIS"/>
    <property type="match status" value="1"/>
</dbReference>
<dbReference type="InterPro" id="IPR050430">
    <property type="entry name" value="Peptidase_S1"/>
</dbReference>
<evidence type="ECO:0000256" key="3">
    <source>
        <dbReference type="ARBA" id="ARBA00023157"/>
    </source>
</evidence>
<feature type="compositionally biased region" description="Acidic residues" evidence="6">
    <location>
        <begin position="360"/>
        <end position="382"/>
    </location>
</feature>
<dbReference type="InterPro" id="IPR009003">
    <property type="entry name" value="Peptidase_S1_PA"/>
</dbReference>
<feature type="compositionally biased region" description="Basic and acidic residues" evidence="6">
    <location>
        <begin position="433"/>
        <end position="449"/>
    </location>
</feature>
<feature type="compositionally biased region" description="Basic residues" evidence="6">
    <location>
        <begin position="702"/>
        <end position="724"/>
    </location>
</feature>
<sequence length="745" mass="79124">MTMASESHPKGFEQYTTMLSLLCISLLLPASASTIRGRRHATANIFDPIAAHIVGGIEVPDGKYPSYGHVVSGQLCGGTLIRPDVLLTAAHCSSAFQSVVFVGSTMISGGPNGEEIGIKQIFPHEEYESGTEQNDIMLVLLDKSSAATLTTLNFNEQLPVEGQDVTVIGFGKTSEDAEASQTLMEVEVQVIGMEECQKLLPTLVEEKMNLCAGVLEGGKDSCSGDSGGPLYDSKSGVQYGVVSFGVGCARENKPGVYTRISNYRDWISARVCEISSNPGEYCELAGKTELDNTDEQPPAADESHSEVTGEGGTNSTVGHGGKPEGVSNGHGKPGTKPGDDPVVEDSGGGGSVSFNNTPNDEIEPDEQSGDEEPDIDNSEEGENNVFNSTIDNGEKPLGGGHGKPGNNSHGVEDTGDGDPVSYNSTISNGVKPDNFDQGKPDDKPEKDFENSGDGDTGDFNSTLGQGGKPDGAGKDKPGSKPVDKEEFEGSDETEPTGLNSTLGNQGKPEGVGQGKPENATGVNEIDGKDSEDEIESGDSDKGAGSNSTAGDEATSDDGGQGKPGKDSEDDEGVSLNSTSSDSDEQDDNYEPEDSSATEVNSTLSDEDELDDNVESDSSDNGLNSTSTDVDDVDDDVESEDSNDNGLNSTLSGGKPDGVGEGKPENGNTWKPDVTAQGKPDEPNGRQRQREKRREKRLERNKEKRLKRRQELRKKTRMQRRRRRKNENDEKGTETTRYLQTFFLDS</sequence>
<accession>A0A1Z5JJ99</accession>
<dbReference type="CDD" id="cd00190">
    <property type="entry name" value="Tryp_SPc"/>
    <property type="match status" value="1"/>
</dbReference>
<feature type="compositionally biased region" description="Basic and acidic residues" evidence="6">
    <location>
        <begin position="471"/>
        <end position="484"/>
    </location>
</feature>
<evidence type="ECO:0000256" key="7">
    <source>
        <dbReference type="SAM" id="SignalP"/>
    </source>
</evidence>
<dbReference type="AlphaFoldDB" id="A0A1Z5JJ99"/>
<keyword evidence="10" id="KW-1185">Reference proteome</keyword>
<feature type="compositionally biased region" description="Acidic residues" evidence="6">
    <location>
        <begin position="628"/>
        <end position="642"/>
    </location>
</feature>
<feature type="compositionally biased region" description="Acidic residues" evidence="6">
    <location>
        <begin position="485"/>
        <end position="494"/>
    </location>
</feature>
<dbReference type="Proteomes" id="UP000198406">
    <property type="component" value="Unassembled WGS sequence"/>
</dbReference>
<feature type="signal peptide" evidence="7">
    <location>
        <begin position="1"/>
        <end position="32"/>
    </location>
</feature>
<evidence type="ECO:0000313" key="10">
    <source>
        <dbReference type="Proteomes" id="UP000198406"/>
    </source>
</evidence>
<keyword evidence="3" id="KW-1015">Disulfide bond</keyword>
<evidence type="ECO:0000256" key="6">
    <source>
        <dbReference type="SAM" id="MobiDB-lite"/>
    </source>
</evidence>
<protein>
    <submittedName>
        <fullName evidence="9">Trypsin</fullName>
        <ecNumber evidence="9">3.4.21.4</ecNumber>
    </submittedName>
</protein>
<dbReference type="InterPro" id="IPR033116">
    <property type="entry name" value="TRYPSIN_SER"/>
</dbReference>
<keyword evidence="2" id="KW-0843">Virulence</keyword>
<feature type="domain" description="Peptidase S1" evidence="8">
    <location>
        <begin position="53"/>
        <end position="272"/>
    </location>
</feature>
<reference evidence="9 10" key="1">
    <citation type="journal article" date="2015" name="Plant Cell">
        <title>Oil accumulation by the oleaginous diatom Fistulifera solaris as revealed by the genome and transcriptome.</title>
        <authorList>
            <person name="Tanaka T."/>
            <person name="Maeda Y."/>
            <person name="Veluchamy A."/>
            <person name="Tanaka M."/>
            <person name="Abida H."/>
            <person name="Marechal E."/>
            <person name="Bowler C."/>
            <person name="Muto M."/>
            <person name="Sunaga Y."/>
            <person name="Tanaka M."/>
            <person name="Yoshino T."/>
            <person name="Taniguchi T."/>
            <person name="Fukuda Y."/>
            <person name="Nemoto M."/>
            <person name="Matsumoto M."/>
            <person name="Wong P.S."/>
            <person name="Aburatani S."/>
            <person name="Fujibuchi W."/>
        </authorList>
    </citation>
    <scope>NUCLEOTIDE SEQUENCE [LARGE SCALE GENOMIC DNA]</scope>
    <source>
        <strain evidence="9 10">JPCC DA0580</strain>
    </source>
</reference>
<evidence type="ECO:0000256" key="1">
    <source>
        <dbReference type="ARBA" id="ARBA00007664"/>
    </source>
</evidence>
<organism evidence="9 10">
    <name type="scientific">Fistulifera solaris</name>
    <name type="common">Oleaginous diatom</name>
    <dbReference type="NCBI Taxonomy" id="1519565"/>
    <lineage>
        <taxon>Eukaryota</taxon>
        <taxon>Sar</taxon>
        <taxon>Stramenopiles</taxon>
        <taxon>Ochrophyta</taxon>
        <taxon>Bacillariophyta</taxon>
        <taxon>Bacillariophyceae</taxon>
        <taxon>Bacillariophycidae</taxon>
        <taxon>Naviculales</taxon>
        <taxon>Naviculaceae</taxon>
        <taxon>Fistulifera</taxon>
    </lineage>
</organism>
<comment type="similarity">
    <text evidence="1">Belongs to the peptidase S1 family.</text>
</comment>
<dbReference type="InterPro" id="IPR018114">
    <property type="entry name" value="TRYPSIN_HIS"/>
</dbReference>
<dbReference type="SMART" id="SM00020">
    <property type="entry name" value="Tryp_SPc"/>
    <property type="match status" value="1"/>
</dbReference>
<keyword evidence="7" id="KW-0732">Signal</keyword>
<evidence type="ECO:0000256" key="4">
    <source>
        <dbReference type="ARBA" id="ARBA00023180"/>
    </source>
</evidence>
<dbReference type="Pfam" id="PF00089">
    <property type="entry name" value="Trypsin"/>
    <property type="match status" value="1"/>
</dbReference>
<dbReference type="InterPro" id="IPR043504">
    <property type="entry name" value="Peptidase_S1_PA_chymotrypsin"/>
</dbReference>
<keyword evidence="5 9" id="KW-0378">Hydrolase</keyword>